<gene>
    <name evidence="2" type="ORF">DFH08DRAFT_327379</name>
</gene>
<sequence length="303" mass="33591">MLTVPRIPTALATVVIETFFYGIYVILFVASVYLLFTAQARGLRPPRSVWLSPILSGGSLLFIAITGHWICTVDRLFLAFADVDGGLDPIKFYGDFSQRSQIVQSIFLMVSLAIVDVLVVHRLWTVWSHINRYVMIFPALTLVGLFVSTVGVANDFAQFKPGDSVLELANGWIIAATAFTLFTNMYCTAFISWKLWKIQSALKPAGGRSLHSIVAIIVESAALSTTWAIFFVLTYISRSNLRFLIDVTPAIIGAANMLIYVRVGLGWAHAPAPTPMAPMRFKAPRFNTFDRGEEDDFKAVELV</sequence>
<feature type="transmembrane region" description="Helical" evidence="1">
    <location>
        <begin position="243"/>
        <end position="261"/>
    </location>
</feature>
<evidence type="ECO:0000313" key="2">
    <source>
        <dbReference type="EMBL" id="KAJ7362874.1"/>
    </source>
</evidence>
<dbReference type="Proteomes" id="UP001218218">
    <property type="component" value="Unassembled WGS sequence"/>
</dbReference>
<proteinExistence type="predicted"/>
<feature type="transmembrane region" description="Helical" evidence="1">
    <location>
        <begin position="213"/>
        <end position="237"/>
    </location>
</feature>
<keyword evidence="1" id="KW-0472">Membrane</keyword>
<feature type="transmembrane region" description="Helical" evidence="1">
    <location>
        <begin position="48"/>
        <end position="70"/>
    </location>
</feature>
<protein>
    <submittedName>
        <fullName evidence="2">Uncharacterized protein</fullName>
    </submittedName>
</protein>
<feature type="transmembrane region" description="Helical" evidence="1">
    <location>
        <begin position="133"/>
        <end position="152"/>
    </location>
</feature>
<dbReference type="EMBL" id="JARIHO010000004">
    <property type="protein sequence ID" value="KAJ7362874.1"/>
    <property type="molecule type" value="Genomic_DNA"/>
</dbReference>
<dbReference type="AlphaFoldDB" id="A0AAD7AMI2"/>
<accession>A0AAD7AMI2</accession>
<comment type="caution">
    <text evidence="2">The sequence shown here is derived from an EMBL/GenBank/DDBJ whole genome shotgun (WGS) entry which is preliminary data.</text>
</comment>
<keyword evidence="1" id="KW-0812">Transmembrane</keyword>
<organism evidence="2 3">
    <name type="scientific">Mycena albidolilacea</name>
    <dbReference type="NCBI Taxonomy" id="1033008"/>
    <lineage>
        <taxon>Eukaryota</taxon>
        <taxon>Fungi</taxon>
        <taxon>Dikarya</taxon>
        <taxon>Basidiomycota</taxon>
        <taxon>Agaricomycotina</taxon>
        <taxon>Agaricomycetes</taxon>
        <taxon>Agaricomycetidae</taxon>
        <taxon>Agaricales</taxon>
        <taxon>Marasmiineae</taxon>
        <taxon>Mycenaceae</taxon>
        <taxon>Mycena</taxon>
    </lineage>
</organism>
<keyword evidence="3" id="KW-1185">Reference proteome</keyword>
<name>A0AAD7AMI2_9AGAR</name>
<evidence type="ECO:0000256" key="1">
    <source>
        <dbReference type="SAM" id="Phobius"/>
    </source>
</evidence>
<feature type="transmembrane region" description="Helical" evidence="1">
    <location>
        <begin position="102"/>
        <end position="121"/>
    </location>
</feature>
<evidence type="ECO:0000313" key="3">
    <source>
        <dbReference type="Proteomes" id="UP001218218"/>
    </source>
</evidence>
<keyword evidence="1" id="KW-1133">Transmembrane helix</keyword>
<feature type="transmembrane region" description="Helical" evidence="1">
    <location>
        <begin position="12"/>
        <end position="36"/>
    </location>
</feature>
<reference evidence="2" key="1">
    <citation type="submission" date="2023-03" db="EMBL/GenBank/DDBJ databases">
        <title>Massive genome expansion in bonnet fungi (Mycena s.s.) driven by repeated elements and novel gene families across ecological guilds.</title>
        <authorList>
            <consortium name="Lawrence Berkeley National Laboratory"/>
            <person name="Harder C.B."/>
            <person name="Miyauchi S."/>
            <person name="Viragh M."/>
            <person name="Kuo A."/>
            <person name="Thoen E."/>
            <person name="Andreopoulos B."/>
            <person name="Lu D."/>
            <person name="Skrede I."/>
            <person name="Drula E."/>
            <person name="Henrissat B."/>
            <person name="Morin E."/>
            <person name="Kohler A."/>
            <person name="Barry K."/>
            <person name="LaButti K."/>
            <person name="Morin E."/>
            <person name="Salamov A."/>
            <person name="Lipzen A."/>
            <person name="Mereny Z."/>
            <person name="Hegedus B."/>
            <person name="Baldrian P."/>
            <person name="Stursova M."/>
            <person name="Weitz H."/>
            <person name="Taylor A."/>
            <person name="Grigoriev I.V."/>
            <person name="Nagy L.G."/>
            <person name="Martin F."/>
            <person name="Kauserud H."/>
        </authorList>
    </citation>
    <scope>NUCLEOTIDE SEQUENCE</scope>
    <source>
        <strain evidence="2">CBHHK002</strain>
    </source>
</reference>
<feature type="transmembrane region" description="Helical" evidence="1">
    <location>
        <begin position="172"/>
        <end position="193"/>
    </location>
</feature>